<keyword evidence="2" id="KW-0238">DNA-binding</keyword>
<name>A0A1A8FTH5_9TELE</name>
<reference evidence="2" key="1">
    <citation type="submission" date="2016-05" db="EMBL/GenBank/DDBJ databases">
        <authorList>
            <person name="Lavstsen T."/>
            <person name="Jespersen J.S."/>
        </authorList>
    </citation>
    <scope>NUCLEOTIDE SEQUENCE</scope>
    <source>
        <tissue evidence="2">Brain</tissue>
    </source>
</reference>
<gene>
    <name evidence="2" type="primary">DLX3B</name>
</gene>
<feature type="compositionally biased region" description="Pro residues" evidence="1">
    <location>
        <begin position="28"/>
        <end position="41"/>
    </location>
</feature>
<reference evidence="2" key="2">
    <citation type="submission" date="2016-06" db="EMBL/GenBank/DDBJ databases">
        <title>The genome of a short-lived fish provides insights into sex chromosome evolution and the genetic control of aging.</title>
        <authorList>
            <person name="Reichwald K."/>
            <person name="Felder M."/>
            <person name="Petzold A."/>
            <person name="Koch P."/>
            <person name="Groth M."/>
            <person name="Platzer M."/>
        </authorList>
    </citation>
    <scope>NUCLEOTIDE SEQUENCE</scope>
    <source>
        <tissue evidence="2">Brain</tissue>
    </source>
</reference>
<protein>
    <submittedName>
        <fullName evidence="2">Distal-less homeobox gene 3b</fullName>
    </submittedName>
</protein>
<dbReference type="EMBL" id="HAEB01014897">
    <property type="protein sequence ID" value="SBQ61424.1"/>
    <property type="molecule type" value="Transcribed_RNA"/>
</dbReference>
<accession>A0A1A8FTH5</accession>
<sequence length="112" mass="12398">RSGSKTGDPSSRSCTKTARFRWTTVPTPATPWPATPLPPPQSGTAAPLRTPRSAGLRARSQRTARLHPTWRIITTTGTSRDRTYSTQAPCTTQSRSKAWEPFINTKTMIQFL</sequence>
<feature type="region of interest" description="Disordered" evidence="1">
    <location>
        <begin position="1"/>
        <end position="62"/>
    </location>
</feature>
<dbReference type="GO" id="GO:0003677">
    <property type="term" value="F:DNA binding"/>
    <property type="evidence" value="ECO:0007669"/>
    <property type="project" value="UniProtKB-KW"/>
</dbReference>
<keyword evidence="2" id="KW-0371">Homeobox</keyword>
<organism evidence="2">
    <name type="scientific">Nothobranchius korthausae</name>
    <dbReference type="NCBI Taxonomy" id="1143690"/>
    <lineage>
        <taxon>Eukaryota</taxon>
        <taxon>Metazoa</taxon>
        <taxon>Chordata</taxon>
        <taxon>Craniata</taxon>
        <taxon>Vertebrata</taxon>
        <taxon>Euteleostomi</taxon>
        <taxon>Actinopterygii</taxon>
        <taxon>Neopterygii</taxon>
        <taxon>Teleostei</taxon>
        <taxon>Neoteleostei</taxon>
        <taxon>Acanthomorphata</taxon>
        <taxon>Ovalentaria</taxon>
        <taxon>Atherinomorphae</taxon>
        <taxon>Cyprinodontiformes</taxon>
        <taxon>Nothobranchiidae</taxon>
        <taxon>Nothobranchius</taxon>
    </lineage>
</organism>
<proteinExistence type="predicted"/>
<feature type="compositionally biased region" description="Polar residues" evidence="1">
    <location>
        <begin position="1"/>
        <end position="16"/>
    </location>
</feature>
<dbReference type="AlphaFoldDB" id="A0A1A8FTH5"/>
<feature type="non-terminal residue" evidence="2">
    <location>
        <position position="1"/>
    </location>
</feature>
<evidence type="ECO:0000256" key="1">
    <source>
        <dbReference type="SAM" id="MobiDB-lite"/>
    </source>
</evidence>
<evidence type="ECO:0000313" key="2">
    <source>
        <dbReference type="EMBL" id="SBQ61424.1"/>
    </source>
</evidence>